<accession>A0A317EHB0</accession>
<comment type="caution">
    <text evidence="1">The sequence shown here is derived from an EMBL/GenBank/DDBJ whole genome shotgun (WGS) entry which is preliminary data.</text>
</comment>
<name>A0A317EHB0_9SPHI</name>
<dbReference type="EMBL" id="QGNZ01000004">
    <property type="protein sequence ID" value="PWS26200.1"/>
    <property type="molecule type" value="Genomic_DNA"/>
</dbReference>
<gene>
    <name evidence="1" type="ORF">DHW03_15515</name>
</gene>
<reference evidence="1 2" key="1">
    <citation type="submission" date="2018-05" db="EMBL/GenBank/DDBJ databases">
        <title>Pedobacter paludis sp. nov., isolated from wetland soil.</title>
        <authorList>
            <person name="Zhang Y."/>
            <person name="Wang G."/>
        </authorList>
    </citation>
    <scope>NUCLEOTIDE SEQUENCE [LARGE SCALE GENOMIC DNA]</scope>
    <source>
        <strain evidence="1 2">KCTC22721</strain>
    </source>
</reference>
<evidence type="ECO:0000313" key="2">
    <source>
        <dbReference type="Proteomes" id="UP000245379"/>
    </source>
</evidence>
<evidence type="ECO:0000313" key="1">
    <source>
        <dbReference type="EMBL" id="PWS26200.1"/>
    </source>
</evidence>
<keyword evidence="2" id="KW-1185">Reference proteome</keyword>
<organism evidence="1 2">
    <name type="scientific">Pedobacter yonginense</name>
    <dbReference type="NCBI Taxonomy" id="651869"/>
    <lineage>
        <taxon>Bacteria</taxon>
        <taxon>Pseudomonadati</taxon>
        <taxon>Bacteroidota</taxon>
        <taxon>Sphingobacteriia</taxon>
        <taxon>Sphingobacteriales</taxon>
        <taxon>Sphingobacteriaceae</taxon>
        <taxon>Pedobacter</taxon>
    </lineage>
</organism>
<proteinExistence type="predicted"/>
<dbReference type="AlphaFoldDB" id="A0A317EHB0"/>
<sequence length="62" mass="7699">MQGKTLRKKIHSRREEDFFFSKPRRGLVFPANGLFRNLLLKMPTDEFWDKKYREEKQIKRKK</sequence>
<dbReference type="Proteomes" id="UP000245379">
    <property type="component" value="Unassembled WGS sequence"/>
</dbReference>
<protein>
    <submittedName>
        <fullName evidence="1">Uncharacterized protein</fullName>
    </submittedName>
</protein>